<evidence type="ECO:0000256" key="2">
    <source>
        <dbReference type="SAM" id="SignalP"/>
    </source>
</evidence>
<evidence type="ECO:0000256" key="1">
    <source>
        <dbReference type="SAM" id="MobiDB-lite"/>
    </source>
</evidence>
<dbReference type="EMBL" id="CALNXK010000286">
    <property type="protein sequence ID" value="CAH3180893.1"/>
    <property type="molecule type" value="Genomic_DNA"/>
</dbReference>
<evidence type="ECO:0008006" key="5">
    <source>
        <dbReference type="Google" id="ProtNLM"/>
    </source>
</evidence>
<feature type="signal peptide" evidence="2">
    <location>
        <begin position="1"/>
        <end position="19"/>
    </location>
</feature>
<organism evidence="3 4">
    <name type="scientific">Porites lobata</name>
    <dbReference type="NCBI Taxonomy" id="104759"/>
    <lineage>
        <taxon>Eukaryota</taxon>
        <taxon>Metazoa</taxon>
        <taxon>Cnidaria</taxon>
        <taxon>Anthozoa</taxon>
        <taxon>Hexacorallia</taxon>
        <taxon>Scleractinia</taxon>
        <taxon>Fungiina</taxon>
        <taxon>Poritidae</taxon>
        <taxon>Porites</taxon>
    </lineage>
</organism>
<feature type="region of interest" description="Disordered" evidence="1">
    <location>
        <begin position="31"/>
        <end position="91"/>
    </location>
</feature>
<keyword evidence="4" id="KW-1185">Reference proteome</keyword>
<feature type="chain" id="PRO_5046058962" description="Secreted protein" evidence="2">
    <location>
        <begin position="20"/>
        <end position="127"/>
    </location>
</feature>
<proteinExistence type="predicted"/>
<evidence type="ECO:0000313" key="4">
    <source>
        <dbReference type="Proteomes" id="UP001159405"/>
    </source>
</evidence>
<feature type="compositionally biased region" description="Basic and acidic residues" evidence="1">
    <location>
        <begin position="49"/>
        <end position="65"/>
    </location>
</feature>
<accession>A0ABN8RU64</accession>
<reference evidence="3 4" key="1">
    <citation type="submission" date="2022-05" db="EMBL/GenBank/DDBJ databases">
        <authorList>
            <consortium name="Genoscope - CEA"/>
            <person name="William W."/>
        </authorList>
    </citation>
    <scope>NUCLEOTIDE SEQUENCE [LARGE SCALE GENOMIC DNA]</scope>
</reference>
<comment type="caution">
    <text evidence="3">The sequence shown here is derived from an EMBL/GenBank/DDBJ whole genome shotgun (WGS) entry which is preliminary data.</text>
</comment>
<name>A0ABN8RU64_9CNID</name>
<feature type="compositionally biased region" description="Basic residues" evidence="1">
    <location>
        <begin position="35"/>
        <end position="48"/>
    </location>
</feature>
<protein>
    <recommendedName>
        <fullName evidence="5">Secreted protein</fullName>
    </recommendedName>
</protein>
<keyword evidence="2" id="KW-0732">Signal</keyword>
<evidence type="ECO:0000313" key="3">
    <source>
        <dbReference type="EMBL" id="CAH3180893.1"/>
    </source>
</evidence>
<gene>
    <name evidence="3" type="ORF">PLOB_00023991</name>
</gene>
<sequence>MFPDLAVAFMAFVFIFALACILLERRNCNTSAAKTPKRRPKRRKTVTRRHCEDHHGFTGRRGPEEHSDDESYNPRGKITSIRKCPGTPRDIEPKSKLNISFYLMQHTPLWRSKFRILGIKKALTKEL</sequence>
<dbReference type="Proteomes" id="UP001159405">
    <property type="component" value="Unassembled WGS sequence"/>
</dbReference>